<evidence type="ECO:0008006" key="7">
    <source>
        <dbReference type="Google" id="ProtNLM"/>
    </source>
</evidence>
<dbReference type="EMBL" id="JAENIG010000007">
    <property type="protein sequence ID" value="MBK1855518.1"/>
    <property type="molecule type" value="Genomic_DNA"/>
</dbReference>
<organism evidence="5 6">
    <name type="scientific">Oceaniferula flava</name>
    <dbReference type="NCBI Taxonomy" id="2800421"/>
    <lineage>
        <taxon>Bacteria</taxon>
        <taxon>Pseudomonadati</taxon>
        <taxon>Verrucomicrobiota</taxon>
        <taxon>Verrucomicrobiia</taxon>
        <taxon>Verrucomicrobiales</taxon>
        <taxon>Verrucomicrobiaceae</taxon>
        <taxon>Oceaniferula</taxon>
    </lineage>
</organism>
<evidence type="ECO:0000256" key="2">
    <source>
        <dbReference type="ARBA" id="ARBA00022963"/>
    </source>
</evidence>
<comment type="caution">
    <text evidence="5">The sequence shown here is derived from an EMBL/GenBank/DDBJ whole genome shotgun (WGS) entry which is preliminary data.</text>
</comment>
<evidence type="ECO:0000256" key="1">
    <source>
        <dbReference type="ARBA" id="ARBA00022801"/>
    </source>
</evidence>
<dbReference type="Gene3D" id="3.40.50.1820">
    <property type="entry name" value="alpha/beta hydrolase"/>
    <property type="match status" value="1"/>
</dbReference>
<keyword evidence="4" id="KW-0732">Signal</keyword>
<dbReference type="GO" id="GO:0016042">
    <property type="term" value="P:lipid catabolic process"/>
    <property type="evidence" value="ECO:0007669"/>
    <property type="project" value="UniProtKB-KW"/>
</dbReference>
<proteinExistence type="predicted"/>
<reference evidence="5" key="1">
    <citation type="submission" date="2021-01" db="EMBL/GenBank/DDBJ databases">
        <title>Modified the classification status of verrucomicrobia.</title>
        <authorList>
            <person name="Feng X."/>
        </authorList>
    </citation>
    <scope>NUCLEOTIDE SEQUENCE</scope>
    <source>
        <strain evidence="5">5K15</strain>
    </source>
</reference>
<dbReference type="InterPro" id="IPR029058">
    <property type="entry name" value="AB_hydrolase_fold"/>
</dbReference>
<evidence type="ECO:0000313" key="6">
    <source>
        <dbReference type="Proteomes" id="UP000634206"/>
    </source>
</evidence>
<gene>
    <name evidence="5" type="ORF">JIN83_11150</name>
</gene>
<accession>A0AAE2SCU6</accession>
<keyword evidence="2" id="KW-0442">Lipid degradation</keyword>
<feature type="signal peptide" evidence="4">
    <location>
        <begin position="1"/>
        <end position="26"/>
    </location>
</feature>
<dbReference type="SUPFAM" id="SSF53474">
    <property type="entry name" value="alpha/beta-Hydrolases"/>
    <property type="match status" value="1"/>
</dbReference>
<dbReference type="AlphaFoldDB" id="A0AAE2SCU6"/>
<evidence type="ECO:0000256" key="4">
    <source>
        <dbReference type="SAM" id="SignalP"/>
    </source>
</evidence>
<dbReference type="Proteomes" id="UP000634206">
    <property type="component" value="Unassembled WGS sequence"/>
</dbReference>
<name>A0AAE2SCU6_9BACT</name>
<keyword evidence="1" id="KW-0378">Hydrolase</keyword>
<dbReference type="PANTHER" id="PTHR10272:SF0">
    <property type="entry name" value="PLATELET-ACTIVATING FACTOR ACETYLHYDROLASE"/>
    <property type="match status" value="1"/>
</dbReference>
<dbReference type="RefSeq" id="WP_309490130.1">
    <property type="nucleotide sequence ID" value="NZ_JAENIG010000007.1"/>
</dbReference>
<keyword evidence="3" id="KW-0443">Lipid metabolism</keyword>
<keyword evidence="6" id="KW-1185">Reference proteome</keyword>
<protein>
    <recommendedName>
        <fullName evidence="7">Alpha/beta hydrolase family protein</fullName>
    </recommendedName>
</protein>
<dbReference type="GO" id="GO:0003847">
    <property type="term" value="F:1-alkyl-2-acetylglycerophosphocholine esterase activity"/>
    <property type="evidence" value="ECO:0007669"/>
    <property type="project" value="TreeGrafter"/>
</dbReference>
<evidence type="ECO:0000313" key="5">
    <source>
        <dbReference type="EMBL" id="MBK1855518.1"/>
    </source>
</evidence>
<sequence length="320" mass="35257">MKIPLRTLLAASLLTLALHAELHAQAAVIDLPTNQDVNRQRNVPLTFHLPKQTSARPLVLISHGGAGSRHGMYAIAAELAKQGYVALCLEHVTSNTDNIRQRMRNKGLGFKAALLDSGKDMIPRKNRPLDVKFAIDLATQLNTSDPRFKGRMDLTQIAIIGHSYGAYTAMVSCGVKPVGLVENLAEPRIVLGIGLSPQSANGEFFNQDSFKKVTRPFVGISGTRDIAGQGHRDFFQLMPKGDKHLIWFYDANHFSFSDPTGGPRRLPRVDADVTRALKVLLPGILDHYLLEQSSLDQKTRQQLIGKSIGGTVRRIDWQAN</sequence>
<dbReference type="PANTHER" id="PTHR10272">
    <property type="entry name" value="PLATELET-ACTIVATING FACTOR ACETYLHYDROLASE"/>
    <property type="match status" value="1"/>
</dbReference>
<evidence type="ECO:0000256" key="3">
    <source>
        <dbReference type="ARBA" id="ARBA00023098"/>
    </source>
</evidence>
<feature type="chain" id="PRO_5042214898" description="Alpha/beta hydrolase family protein" evidence="4">
    <location>
        <begin position="27"/>
        <end position="320"/>
    </location>
</feature>